<evidence type="ECO:0000313" key="2">
    <source>
        <dbReference type="Proteomes" id="UP000663879"/>
    </source>
</evidence>
<proteinExistence type="predicted"/>
<protein>
    <submittedName>
        <fullName evidence="1">Uncharacterized protein</fullName>
    </submittedName>
</protein>
<sequence length="126" mass="14707">MSQIVDSIQNIQLLEYKLHQDTLALNKILKWEKSIKKRIESAKIQIQILKKERPKQEPISKIPIQIQSDRKFRSQQEKELKSNSANNLRLTQLTEIFHNSTSLTESSSTSELLIIPNKSIKKLRKT</sequence>
<accession>A0A814LZH8</accession>
<comment type="caution">
    <text evidence="1">The sequence shown here is derived from an EMBL/GenBank/DDBJ whole genome shotgun (WGS) entry which is preliminary data.</text>
</comment>
<evidence type="ECO:0000313" key="1">
    <source>
        <dbReference type="EMBL" id="CAF1072366.1"/>
    </source>
</evidence>
<dbReference type="EMBL" id="CAJNOC010006201">
    <property type="protein sequence ID" value="CAF1072366.1"/>
    <property type="molecule type" value="Genomic_DNA"/>
</dbReference>
<reference evidence="1" key="1">
    <citation type="submission" date="2021-02" db="EMBL/GenBank/DDBJ databases">
        <authorList>
            <person name="Nowell W R."/>
        </authorList>
    </citation>
    <scope>NUCLEOTIDE SEQUENCE</scope>
    <source>
        <strain evidence="1">Ploen Becks lab</strain>
    </source>
</reference>
<gene>
    <name evidence="1" type="ORF">OXX778_LOCUS19791</name>
</gene>
<keyword evidence="2" id="KW-1185">Reference proteome</keyword>
<organism evidence="1 2">
    <name type="scientific">Brachionus calyciflorus</name>
    <dbReference type="NCBI Taxonomy" id="104777"/>
    <lineage>
        <taxon>Eukaryota</taxon>
        <taxon>Metazoa</taxon>
        <taxon>Spiralia</taxon>
        <taxon>Gnathifera</taxon>
        <taxon>Rotifera</taxon>
        <taxon>Eurotatoria</taxon>
        <taxon>Monogononta</taxon>
        <taxon>Pseudotrocha</taxon>
        <taxon>Ploima</taxon>
        <taxon>Brachionidae</taxon>
        <taxon>Brachionus</taxon>
    </lineage>
</organism>
<dbReference type="AlphaFoldDB" id="A0A814LZH8"/>
<dbReference type="Proteomes" id="UP000663879">
    <property type="component" value="Unassembled WGS sequence"/>
</dbReference>
<name>A0A814LZH8_9BILA</name>